<evidence type="ECO:0000256" key="1">
    <source>
        <dbReference type="SAM" id="Phobius"/>
    </source>
</evidence>
<name>A0ABU0TB85_9ACTN</name>
<sequence length="115" mass="11697">MSVLSERSDVSDFYIIAILTGAIAVVAGAMTYPLVRRDLSPAGALLAVGCVAVAVGAGWLLTLFHALLGFAVGLVVYLVTRRRLTGTQAMVAGVAGYVVGTLLSVGALVMALSGM</sequence>
<keyword evidence="1" id="KW-0812">Transmembrane</keyword>
<keyword evidence="3" id="KW-1185">Reference proteome</keyword>
<gene>
    <name evidence="2" type="ORF">QF035_010504</name>
</gene>
<comment type="caution">
    <text evidence="2">The sequence shown here is derived from an EMBL/GenBank/DDBJ whole genome shotgun (WGS) entry which is preliminary data.</text>
</comment>
<evidence type="ECO:0008006" key="4">
    <source>
        <dbReference type="Google" id="ProtNLM"/>
    </source>
</evidence>
<feature type="transmembrane region" description="Helical" evidence="1">
    <location>
        <begin position="89"/>
        <end position="112"/>
    </location>
</feature>
<reference evidence="2 3" key="1">
    <citation type="submission" date="2023-07" db="EMBL/GenBank/DDBJ databases">
        <title>Comparative genomics of wheat-associated soil bacteria to identify genetic determinants of phenazine resistance.</title>
        <authorList>
            <person name="Mouncey N."/>
        </authorList>
    </citation>
    <scope>NUCLEOTIDE SEQUENCE [LARGE SCALE GENOMIC DNA]</scope>
    <source>
        <strain evidence="2 3">V2I4</strain>
    </source>
</reference>
<feature type="transmembrane region" description="Helical" evidence="1">
    <location>
        <begin position="44"/>
        <end position="77"/>
    </location>
</feature>
<evidence type="ECO:0000313" key="2">
    <source>
        <dbReference type="EMBL" id="MDQ1032922.1"/>
    </source>
</evidence>
<keyword evidence="1" id="KW-0472">Membrane</keyword>
<proteinExistence type="predicted"/>
<protein>
    <recommendedName>
        <fullName evidence="4">Integral membrane protein</fullName>
    </recommendedName>
</protein>
<dbReference type="Proteomes" id="UP001230328">
    <property type="component" value="Unassembled WGS sequence"/>
</dbReference>
<keyword evidence="1" id="KW-1133">Transmembrane helix</keyword>
<evidence type="ECO:0000313" key="3">
    <source>
        <dbReference type="Proteomes" id="UP001230328"/>
    </source>
</evidence>
<organism evidence="2 3">
    <name type="scientific">Streptomyces umbrinus</name>
    <dbReference type="NCBI Taxonomy" id="67370"/>
    <lineage>
        <taxon>Bacteria</taxon>
        <taxon>Bacillati</taxon>
        <taxon>Actinomycetota</taxon>
        <taxon>Actinomycetes</taxon>
        <taxon>Kitasatosporales</taxon>
        <taxon>Streptomycetaceae</taxon>
        <taxon>Streptomyces</taxon>
        <taxon>Streptomyces phaeochromogenes group</taxon>
    </lineage>
</organism>
<feature type="transmembrane region" description="Helical" evidence="1">
    <location>
        <begin position="12"/>
        <end position="32"/>
    </location>
</feature>
<dbReference type="EMBL" id="JAUSZI010000002">
    <property type="protein sequence ID" value="MDQ1032922.1"/>
    <property type="molecule type" value="Genomic_DNA"/>
</dbReference>
<accession>A0ABU0TB85</accession>